<gene>
    <name evidence="2" type="ORF">Gocc_3079</name>
</gene>
<dbReference type="RefSeq" id="WP_114797459.1">
    <property type="nucleotide sequence ID" value="NZ_QQZY01000013.1"/>
</dbReference>
<dbReference type="OrthoDB" id="4578094at2"/>
<name>A0A7M2YTX3_9ACTN</name>
<reference evidence="3" key="2">
    <citation type="journal article" date="2019" name="MicrobiologyOpen">
        <title>High-quality draft genome sequence of Gaiella occulta isolated from a 150 meter deep mineral water borehole and comparison with the genome sequences of other deep-branching lineages of the phylum Actinobacteria.</title>
        <authorList>
            <person name="Severino R."/>
            <person name="Froufe H.J.C."/>
            <person name="Barroso C."/>
            <person name="Albuquerque L."/>
            <person name="Lobo-da-Cunha A."/>
            <person name="da Costa M.S."/>
            <person name="Egas C."/>
        </authorList>
    </citation>
    <scope>NUCLEOTIDE SEQUENCE [LARGE SCALE GENOMIC DNA]</scope>
    <source>
        <strain evidence="3">F2-233</strain>
    </source>
</reference>
<evidence type="ECO:0000313" key="2">
    <source>
        <dbReference type="EMBL" id="RDI73200.1"/>
    </source>
</evidence>
<dbReference type="EMBL" id="QQZY01000013">
    <property type="protein sequence ID" value="RDI73200.1"/>
    <property type="molecule type" value="Genomic_DNA"/>
</dbReference>
<organism evidence="2 3">
    <name type="scientific">Gaiella occulta</name>
    <dbReference type="NCBI Taxonomy" id="1002870"/>
    <lineage>
        <taxon>Bacteria</taxon>
        <taxon>Bacillati</taxon>
        <taxon>Actinomycetota</taxon>
        <taxon>Thermoleophilia</taxon>
        <taxon>Gaiellales</taxon>
        <taxon>Gaiellaceae</taxon>
        <taxon>Gaiella</taxon>
    </lineage>
</organism>
<protein>
    <recommendedName>
        <fullName evidence="1">ApeA N-terminal domain-containing protein</fullName>
    </recommendedName>
</protein>
<dbReference type="Proteomes" id="UP000254134">
    <property type="component" value="Unassembled WGS sequence"/>
</dbReference>
<keyword evidence="3" id="KW-1185">Reference proteome</keyword>
<dbReference type="Pfam" id="PF18862">
    <property type="entry name" value="ApeA_NTD1"/>
    <property type="match status" value="1"/>
</dbReference>
<reference evidence="2 3" key="1">
    <citation type="submission" date="2018-07" db="EMBL/GenBank/DDBJ databases">
        <title>High-quality-draft genome sequence of Gaiella occulta.</title>
        <authorList>
            <person name="Severino R."/>
            <person name="Froufe H.J.C."/>
            <person name="Rainey F.A."/>
            <person name="Barroso C."/>
            <person name="Albuquerque L."/>
            <person name="Lobo-Da-Cunha A."/>
            <person name="Da Costa M.S."/>
            <person name="Egas C."/>
        </authorList>
    </citation>
    <scope>NUCLEOTIDE SEQUENCE [LARGE SCALE GENOMIC DNA]</scope>
    <source>
        <strain evidence="2 3">F2-233</strain>
    </source>
</reference>
<sequence>MELTTDRRLRVRASSLTNVLLTHEHKGMWSLADQPDQLRPGTLTVTKGKAELEVLGHFGPALIPGPGESRRIFDFGDTGEPRRIVGLTAMKESITLEGARVGSFPGDISTYDPPWVLVGKAFGVDEVVAFDEMVVELTDLDAWTRRSGFAHPKHDADLPEDRLAGLFDIEFSRPESIEAELDGGERASIEFEVRHSGWKPVPTSVTVSQTALFTLRFAEPHSLGALARRVGQLRNFFSLAVGRPVSVISVTAHQHDYRRAETNQALPIRLLWEIPHNPEPPENERHPIKMAFTLAELPNGLAESLNAWFGMQERFRPVFDLYFGMRYHPDVFGELRFLAHAQAIESYDRRRRSTGSAIDQRLRATLKQCPKVRANLLRAAGVDLGEFLTAFEDSRNYYTHYTTDPRQNSQARRGVATSRQVVYDVDCVILA</sequence>
<proteinExistence type="predicted"/>
<evidence type="ECO:0000259" key="1">
    <source>
        <dbReference type="Pfam" id="PF18862"/>
    </source>
</evidence>
<dbReference type="AlphaFoldDB" id="A0A7M2YTX3"/>
<feature type="domain" description="ApeA N-terminal" evidence="1">
    <location>
        <begin position="24"/>
        <end position="308"/>
    </location>
</feature>
<accession>A0A7M2YTX3</accession>
<evidence type="ECO:0000313" key="3">
    <source>
        <dbReference type="Proteomes" id="UP000254134"/>
    </source>
</evidence>
<dbReference type="InterPro" id="IPR041223">
    <property type="entry name" value="ApeA_NTD"/>
</dbReference>
<comment type="caution">
    <text evidence="2">The sequence shown here is derived from an EMBL/GenBank/DDBJ whole genome shotgun (WGS) entry which is preliminary data.</text>
</comment>